<dbReference type="InterPro" id="IPR058625">
    <property type="entry name" value="MdtA-like_BSH"/>
</dbReference>
<evidence type="ECO:0000259" key="6">
    <source>
        <dbReference type="Pfam" id="PF25917"/>
    </source>
</evidence>
<evidence type="ECO:0000256" key="2">
    <source>
        <dbReference type="ARBA" id="ARBA00009477"/>
    </source>
</evidence>
<dbReference type="EMBL" id="CP065745">
    <property type="protein sequence ID" value="QPR53876.1"/>
    <property type="molecule type" value="Genomic_DNA"/>
</dbReference>
<dbReference type="EMBL" id="CP136584">
    <property type="protein sequence ID" value="WOE66585.1"/>
    <property type="molecule type" value="Genomic_DNA"/>
</dbReference>
<evidence type="ECO:0000313" key="10">
    <source>
        <dbReference type="EMBL" id="WOE66585.1"/>
    </source>
</evidence>
<dbReference type="Pfam" id="PF25954">
    <property type="entry name" value="Beta-barrel_RND_2"/>
    <property type="match status" value="1"/>
</dbReference>
<dbReference type="Proteomes" id="UP001302667">
    <property type="component" value="Chromosome"/>
</dbReference>
<protein>
    <submittedName>
        <fullName evidence="9">Efflux RND transporter periplasmic adaptor subunit</fullName>
    </submittedName>
</protein>
<feature type="domain" description="Multidrug resistance protein MdtA-like C-terminal permuted SH3" evidence="8">
    <location>
        <begin position="282"/>
        <end position="350"/>
    </location>
</feature>
<dbReference type="Proteomes" id="UP000595101">
    <property type="component" value="Chromosome"/>
</dbReference>
<keyword evidence="3" id="KW-0813">Transport</keyword>
<dbReference type="GO" id="GO:1990281">
    <property type="term" value="C:efflux pump complex"/>
    <property type="evidence" value="ECO:0007669"/>
    <property type="project" value="TreeGrafter"/>
</dbReference>
<dbReference type="Pfam" id="PF25967">
    <property type="entry name" value="RND-MFP_C"/>
    <property type="match status" value="1"/>
</dbReference>
<dbReference type="SUPFAM" id="SSF111369">
    <property type="entry name" value="HlyD-like secretion proteins"/>
    <property type="match status" value="1"/>
</dbReference>
<dbReference type="RefSeq" id="WP_042063327.1">
    <property type="nucleotide sequence ID" value="NZ_CAWMDO010000112.1"/>
</dbReference>
<dbReference type="InterPro" id="IPR058624">
    <property type="entry name" value="MdtA-like_HH"/>
</dbReference>
<evidence type="ECO:0000256" key="4">
    <source>
        <dbReference type="SAM" id="Coils"/>
    </source>
</evidence>
<dbReference type="PANTHER" id="PTHR30469">
    <property type="entry name" value="MULTIDRUG RESISTANCE PROTEIN MDTA"/>
    <property type="match status" value="1"/>
</dbReference>
<keyword evidence="12" id="KW-1185">Reference proteome</keyword>
<gene>
    <name evidence="9" type="ORF">I6G90_15710</name>
    <name evidence="10" type="ORF">RY972_00135</name>
</gene>
<dbReference type="InterPro" id="IPR006143">
    <property type="entry name" value="RND_pump_MFP"/>
</dbReference>
<dbReference type="InterPro" id="IPR058792">
    <property type="entry name" value="Beta-barrel_RND_2"/>
</dbReference>
<dbReference type="InterPro" id="IPR058627">
    <property type="entry name" value="MdtA-like_C"/>
</dbReference>
<evidence type="ECO:0000259" key="5">
    <source>
        <dbReference type="Pfam" id="PF25876"/>
    </source>
</evidence>
<name>A0A0T6UM59_9GAMM</name>
<dbReference type="Pfam" id="PF25876">
    <property type="entry name" value="HH_MFP_RND"/>
    <property type="match status" value="1"/>
</dbReference>
<dbReference type="GO" id="GO:0015562">
    <property type="term" value="F:efflux transmembrane transporter activity"/>
    <property type="evidence" value="ECO:0007669"/>
    <property type="project" value="TreeGrafter"/>
</dbReference>
<reference evidence="9 11" key="1">
    <citation type="submission" date="2020-12" db="EMBL/GenBank/DDBJ databases">
        <title>FDA dAtabase for Regulatory Grade micrObial Sequences (FDA-ARGOS): Supporting development and validation of Infectious Disease Dx tests.</title>
        <authorList>
            <person name="Sproer C."/>
            <person name="Gronow S."/>
            <person name="Severitt S."/>
            <person name="Schroder I."/>
            <person name="Tallon L."/>
            <person name="Sadzewicz L."/>
            <person name="Zhao X."/>
            <person name="Boylan J."/>
            <person name="Ott S."/>
            <person name="Bowen H."/>
            <person name="Vavikolanu K."/>
            <person name="Mehta A."/>
            <person name="Aluvathingal J."/>
            <person name="Nadendla S."/>
            <person name="Lowell S."/>
            <person name="Myers T."/>
            <person name="Yan Y."/>
            <person name="Sichtig H."/>
        </authorList>
    </citation>
    <scope>NUCLEOTIDE SEQUENCE [LARGE SCALE GENOMIC DNA]</scope>
    <source>
        <strain evidence="9 11">FDAARGOS_933</strain>
    </source>
</reference>
<dbReference type="Gene3D" id="1.10.287.470">
    <property type="entry name" value="Helix hairpin bin"/>
    <property type="match status" value="1"/>
</dbReference>
<evidence type="ECO:0000259" key="7">
    <source>
        <dbReference type="Pfam" id="PF25954"/>
    </source>
</evidence>
<sequence length="377" mass="41457">MKKWMAIMLLIAIALFGSVIGFNLFKQKMIAQYMANRPEPEFPVTAMVTKAQDWVPTIEAIGFIEPNQGVTLSTELAGTIDAITFESGKPVKAEQLLLSLDSTVERANLRASQAKLPAAKAKFERFQNLYKTSSISKEQLDEAEAAYRSLEADIESLKATITRREVRAPFSGVVGLRNVFLGQYLQPGTDIVRLEDTSVMRLRFTVPQTDISKITLGQTIKINVDAYPQTQFDGHITAIEPAVNYQSGLIQVQADIPNNDGQLRSGMFARASIILPTVKDQIVIPQTAISFTLYGQNVYVLKEGEETDKEGNKVKVLRAKQVVVKAGERRGNDVHVLSGIQAGDQIVLSGQVRLSNDTKVHVVENDALAVPAQTPML</sequence>
<feature type="domain" description="CusB-like beta-barrel" evidence="7">
    <location>
        <begin position="203"/>
        <end position="273"/>
    </location>
</feature>
<dbReference type="NCBIfam" id="TIGR01730">
    <property type="entry name" value="RND_mfp"/>
    <property type="match status" value="1"/>
</dbReference>
<reference evidence="10 12" key="2">
    <citation type="submission" date="2023-10" db="EMBL/GenBank/DDBJ databases">
        <title>Genome analysis of psychrotrophic aerobic bacterium Aeromonas allosaccharophila BIM B-1809 isolated from infected fish.</title>
        <authorList>
            <person name="Leanovich S.I."/>
            <person name="Sidarenka A.V."/>
            <person name="Akhremchuk A.E."/>
            <person name="Sikolenko M.A."/>
            <person name="Valentovich L.N."/>
        </authorList>
    </citation>
    <scope>NUCLEOTIDE SEQUENCE [LARGE SCALE GENOMIC DNA]</scope>
    <source>
        <strain evidence="10 12">BIM B-1809</strain>
    </source>
</reference>
<keyword evidence="4" id="KW-0175">Coiled coil</keyword>
<accession>A0A0T6UM59</accession>
<dbReference type="GeneID" id="60787083"/>
<dbReference type="KEGG" id="aall:I6G90_15710"/>
<feature type="coiled-coil region" evidence="4">
    <location>
        <begin position="133"/>
        <end position="167"/>
    </location>
</feature>
<dbReference type="FunFam" id="2.40.30.170:FF:000010">
    <property type="entry name" value="Efflux RND transporter periplasmic adaptor subunit"/>
    <property type="match status" value="1"/>
</dbReference>
<comment type="subcellular location">
    <subcellularLocation>
        <location evidence="1">Cell envelope</location>
    </subcellularLocation>
</comment>
<evidence type="ECO:0000313" key="9">
    <source>
        <dbReference type="EMBL" id="QPR53876.1"/>
    </source>
</evidence>
<dbReference type="Gene3D" id="2.40.30.170">
    <property type="match status" value="1"/>
</dbReference>
<evidence type="ECO:0000256" key="3">
    <source>
        <dbReference type="ARBA" id="ARBA00022448"/>
    </source>
</evidence>
<dbReference type="Pfam" id="PF25917">
    <property type="entry name" value="BSH_RND"/>
    <property type="match status" value="1"/>
</dbReference>
<dbReference type="PANTHER" id="PTHR30469:SF11">
    <property type="entry name" value="BLL4320 PROTEIN"/>
    <property type="match status" value="1"/>
</dbReference>
<evidence type="ECO:0000256" key="1">
    <source>
        <dbReference type="ARBA" id="ARBA00004196"/>
    </source>
</evidence>
<proteinExistence type="inferred from homology"/>
<comment type="similarity">
    <text evidence="2">Belongs to the membrane fusion protein (MFP) (TC 8.A.1) family.</text>
</comment>
<evidence type="ECO:0000259" key="8">
    <source>
        <dbReference type="Pfam" id="PF25967"/>
    </source>
</evidence>
<dbReference type="AlphaFoldDB" id="A0A0T6UM59"/>
<dbReference type="Gene3D" id="2.40.420.20">
    <property type="match status" value="1"/>
</dbReference>
<organism evidence="9 11">
    <name type="scientific">Aeromonas allosaccharophila</name>
    <dbReference type="NCBI Taxonomy" id="656"/>
    <lineage>
        <taxon>Bacteria</taxon>
        <taxon>Pseudomonadati</taxon>
        <taxon>Pseudomonadota</taxon>
        <taxon>Gammaproteobacteria</taxon>
        <taxon>Aeromonadales</taxon>
        <taxon>Aeromonadaceae</taxon>
        <taxon>Aeromonas</taxon>
    </lineage>
</organism>
<evidence type="ECO:0000313" key="11">
    <source>
        <dbReference type="Proteomes" id="UP000595101"/>
    </source>
</evidence>
<evidence type="ECO:0000313" key="12">
    <source>
        <dbReference type="Proteomes" id="UP001302667"/>
    </source>
</evidence>
<feature type="domain" description="Multidrug resistance protein MdtA-like alpha-helical hairpin" evidence="5">
    <location>
        <begin position="105"/>
        <end position="161"/>
    </location>
</feature>
<dbReference type="Gene3D" id="2.40.50.100">
    <property type="match status" value="1"/>
</dbReference>
<feature type="domain" description="Multidrug resistance protein MdtA-like barrel-sandwich hybrid" evidence="6">
    <location>
        <begin position="70"/>
        <end position="189"/>
    </location>
</feature>